<dbReference type="EMBL" id="JABBWD010000011">
    <property type="protein sequence ID" value="KAG1779707.1"/>
    <property type="molecule type" value="Genomic_DNA"/>
</dbReference>
<protein>
    <submittedName>
        <fullName evidence="1">Uncharacterized protein</fullName>
    </submittedName>
</protein>
<sequence>MISTSQRVSSRSASNESKFLPTKSAVSPSLSTLLALLHCWHLKIKCEAQVISIDFVPPVWRHGPFDHHSLEANIGKFPNHIFIFSAFVRSLTPRSLTAFSSLSITNIYQRSSGIMKLTRSLVLAPLPRLHSQSPRSPDASIQCRPFNWLLLDHRLHHGNQDHLLQLYPRRYIKDSVTGMSVNDLDLKLFGVRGQRIQ</sequence>
<organism evidence="1 2">
    <name type="scientific">Suillus placidus</name>
    <dbReference type="NCBI Taxonomy" id="48579"/>
    <lineage>
        <taxon>Eukaryota</taxon>
        <taxon>Fungi</taxon>
        <taxon>Dikarya</taxon>
        <taxon>Basidiomycota</taxon>
        <taxon>Agaricomycotina</taxon>
        <taxon>Agaricomycetes</taxon>
        <taxon>Agaricomycetidae</taxon>
        <taxon>Boletales</taxon>
        <taxon>Suillineae</taxon>
        <taxon>Suillaceae</taxon>
        <taxon>Suillus</taxon>
    </lineage>
</organism>
<evidence type="ECO:0000313" key="1">
    <source>
        <dbReference type="EMBL" id="KAG1779707.1"/>
    </source>
</evidence>
<accession>A0A9P6ZZP5</accession>
<name>A0A9P6ZZP5_9AGAM</name>
<reference evidence="1" key="1">
    <citation type="journal article" date="2020" name="New Phytol.">
        <title>Comparative genomics reveals dynamic genome evolution in host specialist ectomycorrhizal fungi.</title>
        <authorList>
            <person name="Lofgren L.A."/>
            <person name="Nguyen N.H."/>
            <person name="Vilgalys R."/>
            <person name="Ruytinx J."/>
            <person name="Liao H.L."/>
            <person name="Branco S."/>
            <person name="Kuo A."/>
            <person name="LaButti K."/>
            <person name="Lipzen A."/>
            <person name="Andreopoulos W."/>
            <person name="Pangilinan J."/>
            <person name="Riley R."/>
            <person name="Hundley H."/>
            <person name="Na H."/>
            <person name="Barry K."/>
            <person name="Grigoriev I.V."/>
            <person name="Stajich J.E."/>
            <person name="Kennedy P.G."/>
        </authorList>
    </citation>
    <scope>NUCLEOTIDE SEQUENCE</scope>
    <source>
        <strain evidence="1">DOB743</strain>
    </source>
</reference>
<evidence type="ECO:0000313" key="2">
    <source>
        <dbReference type="Proteomes" id="UP000714275"/>
    </source>
</evidence>
<keyword evidence="2" id="KW-1185">Reference proteome</keyword>
<comment type="caution">
    <text evidence="1">The sequence shown here is derived from an EMBL/GenBank/DDBJ whole genome shotgun (WGS) entry which is preliminary data.</text>
</comment>
<proteinExistence type="predicted"/>
<dbReference type="AlphaFoldDB" id="A0A9P6ZZP5"/>
<dbReference type="OrthoDB" id="10386422at2759"/>
<gene>
    <name evidence="1" type="ORF">EV702DRAFT_1086070</name>
</gene>
<dbReference type="Proteomes" id="UP000714275">
    <property type="component" value="Unassembled WGS sequence"/>
</dbReference>